<proteinExistence type="predicted"/>
<dbReference type="AlphaFoldDB" id="A0A3P8D192"/>
<protein>
    <submittedName>
        <fullName evidence="1">Uncharacterized protein</fullName>
    </submittedName>
</protein>
<evidence type="ECO:0000313" key="2">
    <source>
        <dbReference type="Proteomes" id="UP000277204"/>
    </source>
</evidence>
<reference evidence="1 2" key="1">
    <citation type="submission" date="2018-11" db="EMBL/GenBank/DDBJ databases">
        <authorList>
            <consortium name="Pathogen Informatics"/>
        </authorList>
    </citation>
    <scope>NUCLEOTIDE SEQUENCE [LARGE SCALE GENOMIC DNA]</scope>
    <source>
        <strain evidence="1 2">Zambia</strain>
    </source>
</reference>
<dbReference type="Proteomes" id="UP000277204">
    <property type="component" value="Unassembled WGS sequence"/>
</dbReference>
<name>A0A3P8D192_9TREM</name>
<gene>
    <name evidence="1" type="ORF">SMRZ_LOCUS10398</name>
</gene>
<keyword evidence="2" id="KW-1185">Reference proteome</keyword>
<sequence length="49" mass="5925">MTNIYLITNQDMDLDKDYQVQHHRLVENAKLFHLLSLDINKLINHVNEY</sequence>
<dbReference type="EMBL" id="UZAI01005357">
    <property type="protein sequence ID" value="VDO90185.1"/>
    <property type="molecule type" value="Genomic_DNA"/>
</dbReference>
<accession>A0A3P8D192</accession>
<organism evidence="1 2">
    <name type="scientific">Schistosoma margrebowiei</name>
    <dbReference type="NCBI Taxonomy" id="48269"/>
    <lineage>
        <taxon>Eukaryota</taxon>
        <taxon>Metazoa</taxon>
        <taxon>Spiralia</taxon>
        <taxon>Lophotrochozoa</taxon>
        <taxon>Platyhelminthes</taxon>
        <taxon>Trematoda</taxon>
        <taxon>Digenea</taxon>
        <taxon>Strigeidida</taxon>
        <taxon>Schistosomatoidea</taxon>
        <taxon>Schistosomatidae</taxon>
        <taxon>Schistosoma</taxon>
    </lineage>
</organism>
<evidence type="ECO:0000313" key="1">
    <source>
        <dbReference type="EMBL" id="VDO90185.1"/>
    </source>
</evidence>